<dbReference type="Gene3D" id="3.80.10.10">
    <property type="entry name" value="Ribonuclease Inhibitor"/>
    <property type="match status" value="1"/>
</dbReference>
<dbReference type="EMBL" id="JAUEPR010000004">
    <property type="protein sequence ID" value="KAK0486583.1"/>
    <property type="molecule type" value="Genomic_DNA"/>
</dbReference>
<dbReference type="InterPro" id="IPR032675">
    <property type="entry name" value="LRR_dom_sf"/>
</dbReference>
<evidence type="ECO:0000259" key="1">
    <source>
        <dbReference type="Pfam" id="PF12937"/>
    </source>
</evidence>
<dbReference type="AlphaFoldDB" id="A0AA39UGN8"/>
<name>A0AA39UGN8_9AGAR</name>
<organism evidence="2 3">
    <name type="scientific">Armillaria novae-zelandiae</name>
    <dbReference type="NCBI Taxonomy" id="153914"/>
    <lineage>
        <taxon>Eukaryota</taxon>
        <taxon>Fungi</taxon>
        <taxon>Dikarya</taxon>
        <taxon>Basidiomycota</taxon>
        <taxon>Agaricomycotina</taxon>
        <taxon>Agaricomycetes</taxon>
        <taxon>Agaricomycetidae</taxon>
        <taxon>Agaricales</taxon>
        <taxon>Marasmiineae</taxon>
        <taxon>Physalacriaceae</taxon>
        <taxon>Armillaria</taxon>
    </lineage>
</organism>
<dbReference type="InterPro" id="IPR001810">
    <property type="entry name" value="F-box_dom"/>
</dbReference>
<comment type="caution">
    <text evidence="2">The sequence shown here is derived from an EMBL/GenBank/DDBJ whole genome shotgun (WGS) entry which is preliminary data.</text>
</comment>
<protein>
    <recommendedName>
        <fullName evidence="1">F-box domain-containing protein</fullName>
    </recommendedName>
</protein>
<sequence length="535" mass="60522">MSFDDQSPFPTETIVQLQARSDYVPSASDVHHIRESLKTIEKEVQRYDDELFHLYTLMTQREAEQRELKLNAEKYLSILAPIKRLPNEMLSEIFAQCCKQGDEDVNCIGDTETLSAMSISRVCSRWRSLAISTKSLWAVFSISPTAVSTCTLQYLQMYISRSGSIPLTIQVPGRAYQDAELAGASRIYDVLLDAAPKWRRMDLGSVQFSKRLSPVKHHLQNLEELIVESNCLSTTNRDVFGDAPQLRTLSIAITPEAASHTFPYHQISNLTLFIWSLYSSFVEFLSKFSRVRNLELGGYLDDISDFQDFTKTDLGTVQTLYVNSASIIPFIIPAFSFPQLESLTLICEDTERFPQFMPIYGQFLELLEQPVHGLKVLVLEEIDVEDQEMIAILRLTPGLTELSIHCCNVTPADIIHRGKTLKEGFVRSLTFSPPVIQWHSPPVATLLPNLTSLDLALNSSSGLHDALVNMLTSRWHPPALVSVHGRVSCLNTVTLRKIVKPEHTTTVSQLRDRAGKEHHFRWLDSKTLSLARKRK</sequence>
<dbReference type="Proteomes" id="UP001175227">
    <property type="component" value="Unassembled WGS sequence"/>
</dbReference>
<evidence type="ECO:0000313" key="3">
    <source>
        <dbReference type="Proteomes" id="UP001175227"/>
    </source>
</evidence>
<gene>
    <name evidence="2" type="ORF">IW261DRAFT_1604690</name>
</gene>
<dbReference type="Gene3D" id="1.20.1280.50">
    <property type="match status" value="1"/>
</dbReference>
<feature type="domain" description="F-box" evidence="1">
    <location>
        <begin position="83"/>
        <end position="138"/>
    </location>
</feature>
<keyword evidence="3" id="KW-1185">Reference proteome</keyword>
<dbReference type="SUPFAM" id="SSF52058">
    <property type="entry name" value="L domain-like"/>
    <property type="match status" value="1"/>
</dbReference>
<dbReference type="Pfam" id="PF12937">
    <property type="entry name" value="F-box-like"/>
    <property type="match status" value="1"/>
</dbReference>
<proteinExistence type="predicted"/>
<evidence type="ECO:0000313" key="2">
    <source>
        <dbReference type="EMBL" id="KAK0486583.1"/>
    </source>
</evidence>
<accession>A0AA39UGN8</accession>
<reference evidence="2" key="1">
    <citation type="submission" date="2023-06" db="EMBL/GenBank/DDBJ databases">
        <authorList>
            <consortium name="Lawrence Berkeley National Laboratory"/>
            <person name="Ahrendt S."/>
            <person name="Sahu N."/>
            <person name="Indic B."/>
            <person name="Wong-Bajracharya J."/>
            <person name="Merenyi Z."/>
            <person name="Ke H.-M."/>
            <person name="Monk M."/>
            <person name="Kocsube S."/>
            <person name="Drula E."/>
            <person name="Lipzen A."/>
            <person name="Balint B."/>
            <person name="Henrissat B."/>
            <person name="Andreopoulos B."/>
            <person name="Martin F.M."/>
            <person name="Harder C.B."/>
            <person name="Rigling D."/>
            <person name="Ford K.L."/>
            <person name="Foster G.D."/>
            <person name="Pangilinan J."/>
            <person name="Papanicolaou A."/>
            <person name="Barry K."/>
            <person name="LaButti K."/>
            <person name="Viragh M."/>
            <person name="Koriabine M."/>
            <person name="Yan M."/>
            <person name="Riley R."/>
            <person name="Champramary S."/>
            <person name="Plett K.L."/>
            <person name="Tsai I.J."/>
            <person name="Slot J."/>
            <person name="Sipos G."/>
            <person name="Plett J."/>
            <person name="Nagy L.G."/>
            <person name="Grigoriev I.V."/>
        </authorList>
    </citation>
    <scope>NUCLEOTIDE SEQUENCE</scope>
    <source>
        <strain evidence="2">ICMP 16352</strain>
    </source>
</reference>